<dbReference type="OrthoDB" id="1405557at2759"/>
<proteinExistence type="predicted"/>
<evidence type="ECO:0000313" key="2">
    <source>
        <dbReference type="Proteomes" id="UP000886885"/>
    </source>
</evidence>
<comment type="caution">
    <text evidence="1">The sequence shown here is derived from an EMBL/GenBank/DDBJ whole genome shotgun (WGS) entry which is preliminary data.</text>
</comment>
<dbReference type="Proteomes" id="UP000886885">
    <property type="component" value="Chromosome 16D"/>
</dbReference>
<keyword evidence="2" id="KW-1185">Reference proteome</keyword>
<dbReference type="EMBL" id="JAAWWB010000032">
    <property type="protein sequence ID" value="KAG6743685.1"/>
    <property type="molecule type" value="Genomic_DNA"/>
</dbReference>
<name>A0A8X7Y551_POPTO</name>
<sequence>MFHFHAMDWVTRKKGMGVLRRELACLYLLLLLIMSPLETPCYAVGYRKFSSFKGGSSSELKNNPAKSSNIGGLKGNADKDDFLFCFLSSAFLPFRNILKLLLEISTVNVSGSLTDVYESLGLLGILDLARLKREICVNNTGFARA</sequence>
<protein>
    <submittedName>
        <fullName evidence="1">Uncharacterized protein</fullName>
    </submittedName>
</protein>
<organism evidence="1 2">
    <name type="scientific">Populus tomentosa</name>
    <name type="common">Chinese white poplar</name>
    <dbReference type="NCBI Taxonomy" id="118781"/>
    <lineage>
        <taxon>Eukaryota</taxon>
        <taxon>Viridiplantae</taxon>
        <taxon>Streptophyta</taxon>
        <taxon>Embryophyta</taxon>
        <taxon>Tracheophyta</taxon>
        <taxon>Spermatophyta</taxon>
        <taxon>Magnoliopsida</taxon>
        <taxon>eudicotyledons</taxon>
        <taxon>Gunneridae</taxon>
        <taxon>Pentapetalae</taxon>
        <taxon>rosids</taxon>
        <taxon>fabids</taxon>
        <taxon>Malpighiales</taxon>
        <taxon>Salicaceae</taxon>
        <taxon>Saliceae</taxon>
        <taxon>Populus</taxon>
    </lineage>
</organism>
<evidence type="ECO:0000313" key="1">
    <source>
        <dbReference type="EMBL" id="KAG6743685.1"/>
    </source>
</evidence>
<gene>
    <name evidence="1" type="ORF">POTOM_052386</name>
</gene>
<reference evidence="1" key="1">
    <citation type="journal article" date="2020" name="bioRxiv">
        <title>Hybrid origin of Populus tomentosa Carr. identified through genome sequencing and phylogenomic analysis.</title>
        <authorList>
            <person name="An X."/>
            <person name="Gao K."/>
            <person name="Chen Z."/>
            <person name="Li J."/>
            <person name="Yang X."/>
            <person name="Yang X."/>
            <person name="Zhou J."/>
            <person name="Guo T."/>
            <person name="Zhao T."/>
            <person name="Huang S."/>
            <person name="Miao D."/>
            <person name="Khan W.U."/>
            <person name="Rao P."/>
            <person name="Ye M."/>
            <person name="Lei B."/>
            <person name="Liao W."/>
            <person name="Wang J."/>
            <person name="Ji L."/>
            <person name="Li Y."/>
            <person name="Guo B."/>
            <person name="Mustafa N.S."/>
            <person name="Li S."/>
            <person name="Yun Q."/>
            <person name="Keller S.R."/>
            <person name="Mao J."/>
            <person name="Zhang R."/>
            <person name="Strauss S.H."/>
        </authorList>
    </citation>
    <scope>NUCLEOTIDE SEQUENCE</scope>
    <source>
        <strain evidence="1">GM15</strain>
        <tissue evidence="1">Leaf</tissue>
    </source>
</reference>
<dbReference type="AlphaFoldDB" id="A0A8X7Y551"/>
<accession>A0A8X7Y551</accession>